<dbReference type="Proteomes" id="UP001562065">
    <property type="component" value="Unassembled WGS sequence"/>
</dbReference>
<keyword evidence="3" id="KW-1185">Reference proteome</keyword>
<feature type="chain" id="PRO_5046829581" evidence="1">
    <location>
        <begin position="28"/>
        <end position="295"/>
    </location>
</feature>
<proteinExistence type="predicted"/>
<dbReference type="RefSeq" id="WP_369455533.1">
    <property type="nucleotide sequence ID" value="NZ_JBGCUO010000001.1"/>
</dbReference>
<name>A0ABV4AHI2_9GAMM</name>
<protein>
    <submittedName>
        <fullName evidence="2">Transporter</fullName>
    </submittedName>
</protein>
<keyword evidence="1" id="KW-0732">Signal</keyword>
<comment type="caution">
    <text evidence="2">The sequence shown here is derived from an EMBL/GenBank/DDBJ whole genome shotgun (WGS) entry which is preliminary data.</text>
</comment>
<dbReference type="EMBL" id="JBGCUO010000001">
    <property type="protein sequence ID" value="MEY1662297.1"/>
    <property type="molecule type" value="Genomic_DNA"/>
</dbReference>
<evidence type="ECO:0000256" key="1">
    <source>
        <dbReference type="SAM" id="SignalP"/>
    </source>
</evidence>
<evidence type="ECO:0000313" key="3">
    <source>
        <dbReference type="Proteomes" id="UP001562065"/>
    </source>
</evidence>
<dbReference type="InterPro" id="IPR025737">
    <property type="entry name" value="FApF"/>
</dbReference>
<accession>A0ABV4AHI2</accession>
<sequence length="295" mass="32444">MCHFSFPRIALTTLASGLLAATLPAHAVDVDAGDYTALPDGTNLAMVYYQYATRDTAYSNGSSQPGRPGLDSHVGILRGVHFMNIGGYTVDPQFLLPFGRMETSKDMSAVDNADGVGDLILAATVWLLNDKEQGRYFGITPFLYAPTGSYDHNDALNLGENRWKFALQAGYITPIVDKWLLDVTADVTLFGDNDKFGANRDTMKQEAMFQLQSFVRYQIDPTLDLRVGLSQTFGGETKVAGVKQDDEGEVTKMSVGTAWSFAPGMQLLATYGQDLRVENGLKEKHRLNLRFLKAF</sequence>
<reference evidence="2 3" key="1">
    <citation type="submission" date="2024-07" db="EMBL/GenBank/DDBJ databases">
        <authorList>
            <person name="Ren Q."/>
        </authorList>
    </citation>
    <scope>NUCLEOTIDE SEQUENCE [LARGE SCALE GENOMIC DNA]</scope>
    <source>
        <strain evidence="2 3">REN37</strain>
    </source>
</reference>
<feature type="signal peptide" evidence="1">
    <location>
        <begin position="1"/>
        <end position="27"/>
    </location>
</feature>
<dbReference type="Pfam" id="PF13557">
    <property type="entry name" value="Phenol_MetA_deg"/>
    <property type="match status" value="1"/>
</dbReference>
<organism evidence="2 3">
    <name type="scientific">Isoalcanivorax beigongshangi</name>
    <dbReference type="NCBI Taxonomy" id="3238810"/>
    <lineage>
        <taxon>Bacteria</taxon>
        <taxon>Pseudomonadati</taxon>
        <taxon>Pseudomonadota</taxon>
        <taxon>Gammaproteobacteria</taxon>
        <taxon>Oceanospirillales</taxon>
        <taxon>Alcanivoracaceae</taxon>
        <taxon>Isoalcanivorax</taxon>
    </lineage>
</organism>
<gene>
    <name evidence="2" type="ORF">AB5I84_09080</name>
</gene>
<evidence type="ECO:0000313" key="2">
    <source>
        <dbReference type="EMBL" id="MEY1662297.1"/>
    </source>
</evidence>